<gene>
    <name evidence="1" type="ORF">ACFPTO_08725</name>
</gene>
<proteinExistence type="predicted"/>
<organism evidence="1 2">
    <name type="scientific">Paraburkholderia denitrificans</name>
    <dbReference type="NCBI Taxonomy" id="694025"/>
    <lineage>
        <taxon>Bacteria</taxon>
        <taxon>Pseudomonadati</taxon>
        <taxon>Pseudomonadota</taxon>
        <taxon>Betaproteobacteria</taxon>
        <taxon>Burkholderiales</taxon>
        <taxon>Burkholderiaceae</taxon>
        <taxon>Paraburkholderia</taxon>
    </lineage>
</organism>
<reference evidence="2" key="1">
    <citation type="journal article" date="2019" name="Int. J. Syst. Evol. Microbiol.">
        <title>The Global Catalogue of Microorganisms (GCM) 10K type strain sequencing project: providing services to taxonomists for standard genome sequencing and annotation.</title>
        <authorList>
            <consortium name="The Broad Institute Genomics Platform"/>
            <consortium name="The Broad Institute Genome Sequencing Center for Infectious Disease"/>
            <person name="Wu L."/>
            <person name="Ma J."/>
        </authorList>
    </citation>
    <scope>NUCLEOTIDE SEQUENCE [LARGE SCALE GENOMIC DNA]</scope>
    <source>
        <strain evidence="2">CCUG 56042</strain>
    </source>
</reference>
<comment type="caution">
    <text evidence="1">The sequence shown here is derived from an EMBL/GenBank/DDBJ whole genome shotgun (WGS) entry which is preliminary data.</text>
</comment>
<name>A0ABW0J758_9BURK</name>
<evidence type="ECO:0000313" key="2">
    <source>
        <dbReference type="Proteomes" id="UP001596103"/>
    </source>
</evidence>
<dbReference type="RefSeq" id="WP_377710862.1">
    <property type="nucleotide sequence ID" value="NZ_JBHSMP010000011.1"/>
</dbReference>
<evidence type="ECO:0000313" key="1">
    <source>
        <dbReference type="EMBL" id="MFC5428880.1"/>
    </source>
</evidence>
<sequence length="292" mass="31396">MNQRAHFDQASAGVVTSVTEPLAVTTQGPLYPPSEICDAEGNFVVVGAIPRKKSDGKVTTEWGAAIVSSESPVPPFGEIAPYTILRMLSLDSLGADAGCILHTLPLPLPCTNYQMIFAPEQCPDAHNFVAPSRPLHDAVPDFRVEDGRQNPHPITPGQWVKAGGQVTVDVDTDGIHATFCIEMDGLVPLSLYTVMSLREFDLRKSAPTRPGPLGIPNCFVTDEKGHARYVARMRNPFPAPGTGNRIVNIVVLFMSTQASYGGAIGLHGLGADIHAQLKIPHLAFSELITREE</sequence>
<dbReference type="EMBL" id="JBHSMP010000011">
    <property type="protein sequence ID" value="MFC5428880.1"/>
    <property type="molecule type" value="Genomic_DNA"/>
</dbReference>
<protein>
    <submittedName>
        <fullName evidence="1">Uncharacterized protein</fullName>
    </submittedName>
</protein>
<keyword evidence="2" id="KW-1185">Reference proteome</keyword>
<dbReference type="Proteomes" id="UP001596103">
    <property type="component" value="Unassembled WGS sequence"/>
</dbReference>
<accession>A0ABW0J758</accession>